<reference evidence="2 3" key="1">
    <citation type="submission" date="2018-06" db="EMBL/GenBank/DDBJ databases">
        <title>Streptomyces reniochalinae sp. nov. and Streptomyces diacarnus sp. nov. from marine sponges.</title>
        <authorList>
            <person name="Li L."/>
        </authorList>
    </citation>
    <scope>NUCLEOTIDE SEQUENCE [LARGE SCALE GENOMIC DNA]</scope>
    <source>
        <strain evidence="2 3">LHW51701</strain>
    </source>
</reference>
<keyword evidence="3" id="KW-1185">Reference proteome</keyword>
<accession>A0A367F9Z4</accession>
<dbReference type="Proteomes" id="UP000252914">
    <property type="component" value="Unassembled WGS sequence"/>
</dbReference>
<protein>
    <submittedName>
        <fullName evidence="2">Uncharacterized protein</fullName>
    </submittedName>
</protein>
<gene>
    <name evidence="2" type="ORF">DTL70_05675</name>
</gene>
<name>A0A367F9Z4_9ACTN</name>
<evidence type="ECO:0000313" key="2">
    <source>
        <dbReference type="EMBL" id="RCG27174.1"/>
    </source>
</evidence>
<feature type="signal peptide" evidence="1">
    <location>
        <begin position="1"/>
        <end position="19"/>
    </location>
</feature>
<evidence type="ECO:0000256" key="1">
    <source>
        <dbReference type="SAM" id="SignalP"/>
    </source>
</evidence>
<dbReference type="EMBL" id="QOIN01000029">
    <property type="protein sequence ID" value="RCG27174.1"/>
    <property type="molecule type" value="Genomic_DNA"/>
</dbReference>
<comment type="caution">
    <text evidence="2">The sequence shown here is derived from an EMBL/GenBank/DDBJ whole genome shotgun (WGS) entry which is preliminary data.</text>
</comment>
<dbReference type="AlphaFoldDB" id="A0A367F9Z4"/>
<keyword evidence="1" id="KW-0732">Signal</keyword>
<feature type="chain" id="PRO_5016686859" evidence="1">
    <location>
        <begin position="20"/>
        <end position="65"/>
    </location>
</feature>
<sequence>MLAAAASLTGVAAASQAAAADSTAGGRNAAAEAGGVSDQLGLSSVISQAEQQLRMVGEQAQQHGR</sequence>
<proteinExistence type="predicted"/>
<evidence type="ECO:0000313" key="3">
    <source>
        <dbReference type="Proteomes" id="UP000252914"/>
    </source>
</evidence>
<organism evidence="2 3">
    <name type="scientific">Streptomyces diacarni</name>
    <dbReference type="NCBI Taxonomy" id="2800381"/>
    <lineage>
        <taxon>Bacteria</taxon>
        <taxon>Bacillati</taxon>
        <taxon>Actinomycetota</taxon>
        <taxon>Actinomycetes</taxon>
        <taxon>Kitasatosporales</taxon>
        <taxon>Streptomycetaceae</taxon>
        <taxon>Streptomyces</taxon>
    </lineage>
</organism>